<dbReference type="Proteomes" id="UP000499080">
    <property type="component" value="Unassembled WGS sequence"/>
</dbReference>
<feature type="transmembrane region" description="Helical" evidence="1">
    <location>
        <begin position="33"/>
        <end position="52"/>
    </location>
</feature>
<dbReference type="EMBL" id="BGPR01039127">
    <property type="protein sequence ID" value="GBO15061.1"/>
    <property type="molecule type" value="Genomic_DNA"/>
</dbReference>
<dbReference type="EMBL" id="BGPR01038912">
    <property type="protein sequence ID" value="GBO14807.1"/>
    <property type="molecule type" value="Genomic_DNA"/>
</dbReference>
<evidence type="ECO:0000313" key="4">
    <source>
        <dbReference type="Proteomes" id="UP000499080"/>
    </source>
</evidence>
<proteinExistence type="predicted"/>
<keyword evidence="1" id="KW-1133">Transmembrane helix</keyword>
<keyword evidence="1" id="KW-0472">Membrane</keyword>
<reference evidence="3 4" key="1">
    <citation type="journal article" date="2019" name="Sci. Rep.">
        <title>Orb-weaving spider Araneus ventricosus genome elucidates the spidroin gene catalogue.</title>
        <authorList>
            <person name="Kono N."/>
            <person name="Nakamura H."/>
            <person name="Ohtoshi R."/>
            <person name="Moran D.A.P."/>
            <person name="Shinohara A."/>
            <person name="Yoshida Y."/>
            <person name="Fujiwara M."/>
            <person name="Mori M."/>
            <person name="Tomita M."/>
            <person name="Arakawa K."/>
        </authorList>
    </citation>
    <scope>NUCLEOTIDE SEQUENCE [LARGE SCALE GENOMIC DNA]</scope>
</reference>
<comment type="caution">
    <text evidence="3">The sequence shown here is derived from an EMBL/GenBank/DDBJ whole genome shotgun (WGS) entry which is preliminary data.</text>
</comment>
<keyword evidence="1" id="KW-0812">Transmembrane</keyword>
<evidence type="ECO:0000313" key="3">
    <source>
        <dbReference type="EMBL" id="GBO15061.1"/>
    </source>
</evidence>
<name>A0A4Y2US83_ARAVE</name>
<sequence>MGGDTRRKCHPYFTAALTLRKIKEKNAFPSGRLGFEVVFVVWLIAYLPVCALKNDKDGRMVTGKMYHKKSVAKVYFISQFALFLLRSGSLKVGEKSLTGGRKVYQISIWVPFVARVTSRRSHSTCLSTWIIDDRATPNSMEVCLVDFVGERVEASRMRSTSLSLMVDHLLVYPEHYQSLEISYARTKCCSDLEVVY</sequence>
<keyword evidence="4" id="KW-1185">Reference proteome</keyword>
<gene>
    <name evidence="3" type="ORF">AVEN_121089_1</name>
    <name evidence="2" type="ORF">AVEN_20808_1</name>
</gene>
<protein>
    <submittedName>
        <fullName evidence="3">Uncharacterized protein</fullName>
    </submittedName>
</protein>
<evidence type="ECO:0000256" key="1">
    <source>
        <dbReference type="SAM" id="Phobius"/>
    </source>
</evidence>
<dbReference type="AlphaFoldDB" id="A0A4Y2US83"/>
<organism evidence="3 4">
    <name type="scientific">Araneus ventricosus</name>
    <name type="common">Orbweaver spider</name>
    <name type="synonym">Epeira ventricosa</name>
    <dbReference type="NCBI Taxonomy" id="182803"/>
    <lineage>
        <taxon>Eukaryota</taxon>
        <taxon>Metazoa</taxon>
        <taxon>Ecdysozoa</taxon>
        <taxon>Arthropoda</taxon>
        <taxon>Chelicerata</taxon>
        <taxon>Arachnida</taxon>
        <taxon>Araneae</taxon>
        <taxon>Araneomorphae</taxon>
        <taxon>Entelegynae</taxon>
        <taxon>Araneoidea</taxon>
        <taxon>Araneidae</taxon>
        <taxon>Araneus</taxon>
    </lineage>
</organism>
<accession>A0A4Y2US83</accession>
<evidence type="ECO:0000313" key="2">
    <source>
        <dbReference type="EMBL" id="GBO14807.1"/>
    </source>
</evidence>